<evidence type="ECO:0008006" key="5">
    <source>
        <dbReference type="Google" id="ProtNLM"/>
    </source>
</evidence>
<organism evidence="3 4">
    <name type="scientific">Clathrus columnatus</name>
    <dbReference type="NCBI Taxonomy" id="1419009"/>
    <lineage>
        <taxon>Eukaryota</taxon>
        <taxon>Fungi</taxon>
        <taxon>Dikarya</taxon>
        <taxon>Basidiomycota</taxon>
        <taxon>Agaricomycotina</taxon>
        <taxon>Agaricomycetes</taxon>
        <taxon>Phallomycetidae</taxon>
        <taxon>Phallales</taxon>
        <taxon>Clathraceae</taxon>
        <taxon>Clathrus</taxon>
    </lineage>
</organism>
<dbReference type="Proteomes" id="UP001050691">
    <property type="component" value="Unassembled WGS sequence"/>
</dbReference>
<dbReference type="EMBL" id="BPWL01000008">
    <property type="protein sequence ID" value="GJJ12935.1"/>
    <property type="molecule type" value="Genomic_DNA"/>
</dbReference>
<evidence type="ECO:0000259" key="2">
    <source>
        <dbReference type="Pfam" id="PF22622"/>
    </source>
</evidence>
<dbReference type="InterPro" id="IPR002539">
    <property type="entry name" value="MaoC-like_dom"/>
</dbReference>
<gene>
    <name evidence="3" type="ORF">Clacol_007182</name>
</gene>
<dbReference type="Pfam" id="PF22622">
    <property type="entry name" value="MFE-2_hydrat-2_N"/>
    <property type="match status" value="1"/>
</dbReference>
<dbReference type="SUPFAM" id="SSF54637">
    <property type="entry name" value="Thioesterase/thiol ester dehydrase-isomerase"/>
    <property type="match status" value="2"/>
</dbReference>
<feature type="domain" description="Peroxisomal multifunctional enzyme type 2-like N-terminal" evidence="2">
    <location>
        <begin position="24"/>
        <end position="86"/>
    </location>
</feature>
<sequence length="300" mass="32430">MSFDLGKAVGHQYDDLPHSPKVSWNKRDLLIYAVGVGATKDDLNFVYGTIAFVHKNFSALPTYPVVLPFKRRFPNQIMEITDVVNFREMFGGRGKSVDGLPKFNPDRVRTTTESGIIVDQENSVISPSGEVYARMFTSSFNVGAKATGNPFNKVIASAPTPKAIPKDRKPSYVFTQTIPENQAAIYRLSGDYNALHIEPAIGMKAGFGGPILHGLCTFGFVARGIIGTVGGNDANSLKSFGCRFTSPVKLGDKLETSVWEVGQGPDGTTELVFATKNLNSGKLSLGAGIAFVKKTEKSKL</sequence>
<dbReference type="InterPro" id="IPR054357">
    <property type="entry name" value="MFE-2_N"/>
</dbReference>
<dbReference type="GO" id="GO:0004300">
    <property type="term" value="F:enoyl-CoA hydratase activity"/>
    <property type="evidence" value="ECO:0007669"/>
    <property type="project" value="TreeGrafter"/>
</dbReference>
<keyword evidence="4" id="KW-1185">Reference proteome</keyword>
<evidence type="ECO:0000313" key="3">
    <source>
        <dbReference type="EMBL" id="GJJ12935.1"/>
    </source>
</evidence>
<protein>
    <recommendedName>
        <fullName evidence="5">MaoC-like domain-containing protein</fullName>
    </recommendedName>
</protein>
<dbReference type="GO" id="GO:0005777">
    <property type="term" value="C:peroxisome"/>
    <property type="evidence" value="ECO:0007669"/>
    <property type="project" value="TreeGrafter"/>
</dbReference>
<dbReference type="PANTHER" id="PTHR13078:SF57">
    <property type="entry name" value="DEHYDRATASE, PUTATIVE (AFU_ORTHOLOGUE AFUA_5G00640)-RELATED"/>
    <property type="match status" value="1"/>
</dbReference>
<evidence type="ECO:0000259" key="1">
    <source>
        <dbReference type="Pfam" id="PF01575"/>
    </source>
</evidence>
<dbReference type="Pfam" id="PF01575">
    <property type="entry name" value="MaoC_dehydratas"/>
    <property type="match status" value="1"/>
</dbReference>
<proteinExistence type="predicted"/>
<dbReference type="GO" id="GO:0044594">
    <property type="term" value="F:17-beta-hydroxysteroid dehydrogenase (NAD+) activity"/>
    <property type="evidence" value="ECO:0007669"/>
    <property type="project" value="TreeGrafter"/>
</dbReference>
<comment type="caution">
    <text evidence="3">The sequence shown here is derived from an EMBL/GenBank/DDBJ whole genome shotgun (WGS) entry which is preliminary data.</text>
</comment>
<dbReference type="GO" id="GO:0006635">
    <property type="term" value="P:fatty acid beta-oxidation"/>
    <property type="evidence" value="ECO:0007669"/>
    <property type="project" value="TreeGrafter"/>
</dbReference>
<reference evidence="3" key="1">
    <citation type="submission" date="2021-10" db="EMBL/GenBank/DDBJ databases">
        <title>De novo Genome Assembly of Clathrus columnatus (Basidiomycota, Fungi) Using Illumina and Nanopore Sequence Data.</title>
        <authorList>
            <person name="Ogiso-Tanaka E."/>
            <person name="Itagaki H."/>
            <person name="Hosoya T."/>
            <person name="Hosaka K."/>
        </authorList>
    </citation>
    <scope>NUCLEOTIDE SEQUENCE</scope>
    <source>
        <strain evidence="3">MO-923</strain>
    </source>
</reference>
<dbReference type="Gene3D" id="3.10.129.10">
    <property type="entry name" value="Hotdog Thioesterase"/>
    <property type="match status" value="1"/>
</dbReference>
<dbReference type="AlphaFoldDB" id="A0AAV5AJA0"/>
<evidence type="ECO:0000313" key="4">
    <source>
        <dbReference type="Proteomes" id="UP001050691"/>
    </source>
</evidence>
<dbReference type="InterPro" id="IPR029069">
    <property type="entry name" value="HotDog_dom_sf"/>
</dbReference>
<name>A0AAV5AJA0_9AGAM</name>
<feature type="domain" description="MaoC-like" evidence="1">
    <location>
        <begin position="167"/>
        <end position="272"/>
    </location>
</feature>
<dbReference type="PANTHER" id="PTHR13078">
    <property type="entry name" value="PEROXISOMAL MULTIFUNCTIONAL ENZYME TYPE 2-RELATED"/>
    <property type="match status" value="1"/>
</dbReference>
<dbReference type="GO" id="GO:0003857">
    <property type="term" value="F:(3S)-3-hydroxyacyl-CoA dehydrogenase (NAD+) activity"/>
    <property type="evidence" value="ECO:0007669"/>
    <property type="project" value="TreeGrafter"/>
</dbReference>
<accession>A0AAV5AJA0</accession>